<accession>A0A4U5MLL9</accession>
<reference evidence="1 2" key="1">
    <citation type="journal article" date="2015" name="Genome Biol.">
        <title>Comparative genomics of Steinernema reveals deeply conserved gene regulatory networks.</title>
        <authorList>
            <person name="Dillman A.R."/>
            <person name="Macchietto M."/>
            <person name="Porter C.F."/>
            <person name="Rogers A."/>
            <person name="Williams B."/>
            <person name="Antoshechkin I."/>
            <person name="Lee M.M."/>
            <person name="Goodwin Z."/>
            <person name="Lu X."/>
            <person name="Lewis E.E."/>
            <person name="Goodrich-Blair H."/>
            <person name="Stock S.P."/>
            <person name="Adams B.J."/>
            <person name="Sternberg P.W."/>
            <person name="Mortazavi A."/>
        </authorList>
    </citation>
    <scope>NUCLEOTIDE SEQUENCE [LARGE SCALE GENOMIC DNA]</scope>
    <source>
        <strain evidence="1 2">ALL</strain>
    </source>
</reference>
<dbReference type="EMBL" id="AZBU02000007">
    <property type="protein sequence ID" value="TKR70376.1"/>
    <property type="molecule type" value="Genomic_DNA"/>
</dbReference>
<proteinExistence type="predicted"/>
<gene>
    <name evidence="1" type="ORF">L596_022410</name>
</gene>
<keyword evidence="2" id="KW-1185">Reference proteome</keyword>
<organism evidence="1 2">
    <name type="scientific">Steinernema carpocapsae</name>
    <name type="common">Entomopathogenic nematode</name>
    <dbReference type="NCBI Taxonomy" id="34508"/>
    <lineage>
        <taxon>Eukaryota</taxon>
        <taxon>Metazoa</taxon>
        <taxon>Ecdysozoa</taxon>
        <taxon>Nematoda</taxon>
        <taxon>Chromadorea</taxon>
        <taxon>Rhabditida</taxon>
        <taxon>Tylenchina</taxon>
        <taxon>Panagrolaimomorpha</taxon>
        <taxon>Strongyloidoidea</taxon>
        <taxon>Steinernematidae</taxon>
        <taxon>Steinernema</taxon>
    </lineage>
</organism>
<protein>
    <submittedName>
        <fullName evidence="1">Uncharacterized protein</fullName>
    </submittedName>
</protein>
<sequence>MITAYRDNATRRQKQASDIYMHLKRGTITCFPCLDNGVMEMAGKSHRSTSHQKSKEPIQRSPHFRIALRRKCVKKQPACTSQTNVTSPPAL</sequence>
<reference evidence="1 2" key="2">
    <citation type="journal article" date="2019" name="G3 (Bethesda)">
        <title>Hybrid Assembly of the Genome of the Entomopathogenic Nematode Steinernema carpocapsae Identifies the X-Chromosome.</title>
        <authorList>
            <person name="Serra L."/>
            <person name="Macchietto M."/>
            <person name="Macias-Munoz A."/>
            <person name="McGill C.J."/>
            <person name="Rodriguez I.M."/>
            <person name="Rodriguez B."/>
            <person name="Murad R."/>
            <person name="Mortazavi A."/>
        </authorList>
    </citation>
    <scope>NUCLEOTIDE SEQUENCE [LARGE SCALE GENOMIC DNA]</scope>
    <source>
        <strain evidence="1 2">ALL</strain>
    </source>
</reference>
<name>A0A4U5MLL9_STECR</name>
<comment type="caution">
    <text evidence="1">The sequence shown here is derived from an EMBL/GenBank/DDBJ whole genome shotgun (WGS) entry which is preliminary data.</text>
</comment>
<evidence type="ECO:0000313" key="2">
    <source>
        <dbReference type="Proteomes" id="UP000298663"/>
    </source>
</evidence>
<dbReference type="AlphaFoldDB" id="A0A4U5MLL9"/>
<evidence type="ECO:0000313" key="1">
    <source>
        <dbReference type="EMBL" id="TKR70376.1"/>
    </source>
</evidence>
<dbReference type="Proteomes" id="UP000298663">
    <property type="component" value="Unassembled WGS sequence"/>
</dbReference>